<dbReference type="EMBL" id="NIDF01000414">
    <property type="protein sequence ID" value="TYJ51135.1"/>
    <property type="molecule type" value="Genomic_DNA"/>
</dbReference>
<sequence>MDRGKNAKVRRKTVTSAHFPATSFPRLPRKGPAALLPCPLFALSTSHRILTMSTPAPPYVHAPPTAAPPSLTALPVHLIHRILQLTLDQQATPSRFWSDPEEERVRRRWALFRGPRGVSRVFWLVATSILRTHYLPPFLDLIKPGYSSDPFPFESSHLSDPSLSFDSSAGGSVYAETGRETAVFDMFIAVRVGEELRRVESELSEGSGAEWEIFHMLQPAARIEDLLSTLPPHLITPISILPSPPSPKRTLPLPQALVNISLSPNWASVWINAQVVEGLKRKGGGKEMVLEVDVRRVGTLEGVVARVGEALDDLRLGL</sequence>
<keyword evidence="2" id="KW-1185">Reference proteome</keyword>
<name>A0A5D3AHX1_9TREE</name>
<evidence type="ECO:0000313" key="2">
    <source>
        <dbReference type="Proteomes" id="UP000322245"/>
    </source>
</evidence>
<comment type="caution">
    <text evidence="1">The sequence shown here is derived from an EMBL/GenBank/DDBJ whole genome shotgun (WGS) entry which is preliminary data.</text>
</comment>
<evidence type="ECO:0000313" key="1">
    <source>
        <dbReference type="EMBL" id="TYJ51135.1"/>
    </source>
</evidence>
<organism evidence="1 2">
    <name type="scientific">Cryptococcus floricola</name>
    <dbReference type="NCBI Taxonomy" id="2591691"/>
    <lineage>
        <taxon>Eukaryota</taxon>
        <taxon>Fungi</taxon>
        <taxon>Dikarya</taxon>
        <taxon>Basidiomycota</taxon>
        <taxon>Agaricomycotina</taxon>
        <taxon>Tremellomycetes</taxon>
        <taxon>Tremellales</taxon>
        <taxon>Cryptococcaceae</taxon>
        <taxon>Cryptococcus</taxon>
    </lineage>
</organism>
<dbReference type="AlphaFoldDB" id="A0A5D3AHX1"/>
<reference evidence="1 2" key="1">
    <citation type="submission" date="2017-05" db="EMBL/GenBank/DDBJ databases">
        <title>The Genome Sequence of Tsuchiyaea wingfieldii DSM 27421.</title>
        <authorList>
            <person name="Cuomo C."/>
            <person name="Passer A."/>
            <person name="Billmyre B."/>
            <person name="Heitman J."/>
        </authorList>
    </citation>
    <scope>NUCLEOTIDE SEQUENCE [LARGE SCALE GENOMIC DNA]</scope>
    <source>
        <strain evidence="1 2">DSM 27421</strain>
    </source>
</reference>
<gene>
    <name evidence="1" type="ORF">B9479_008310</name>
</gene>
<accession>A0A5D3AHX1</accession>
<protein>
    <submittedName>
        <fullName evidence="1">Uncharacterized protein</fullName>
    </submittedName>
</protein>
<proteinExistence type="predicted"/>
<dbReference type="Proteomes" id="UP000322245">
    <property type="component" value="Unassembled WGS sequence"/>
</dbReference>